<organism evidence="2 3">
    <name type="scientific">Portibacter lacus</name>
    <dbReference type="NCBI Taxonomy" id="1099794"/>
    <lineage>
        <taxon>Bacteria</taxon>
        <taxon>Pseudomonadati</taxon>
        <taxon>Bacteroidota</taxon>
        <taxon>Saprospiria</taxon>
        <taxon>Saprospirales</taxon>
        <taxon>Haliscomenobacteraceae</taxon>
        <taxon>Portibacter</taxon>
    </lineage>
</organism>
<protein>
    <submittedName>
        <fullName evidence="2">Peroxiredoxin</fullName>
    </submittedName>
</protein>
<dbReference type="Proteomes" id="UP001156666">
    <property type="component" value="Unassembled WGS sequence"/>
</dbReference>
<accession>A0AA37SLL2</accession>
<dbReference type="EMBL" id="BSOH01000005">
    <property type="protein sequence ID" value="GLR16367.1"/>
    <property type="molecule type" value="Genomic_DNA"/>
</dbReference>
<evidence type="ECO:0000313" key="3">
    <source>
        <dbReference type="Proteomes" id="UP001156666"/>
    </source>
</evidence>
<reference evidence="2" key="1">
    <citation type="journal article" date="2014" name="Int. J. Syst. Evol. Microbiol.">
        <title>Complete genome sequence of Corynebacterium casei LMG S-19264T (=DSM 44701T), isolated from a smear-ripened cheese.</title>
        <authorList>
            <consortium name="US DOE Joint Genome Institute (JGI-PGF)"/>
            <person name="Walter F."/>
            <person name="Albersmeier A."/>
            <person name="Kalinowski J."/>
            <person name="Ruckert C."/>
        </authorList>
    </citation>
    <scope>NUCLEOTIDE SEQUENCE</scope>
    <source>
        <strain evidence="2">NBRC 108769</strain>
    </source>
</reference>
<gene>
    <name evidence="2" type="ORF">GCM10007940_09820</name>
</gene>
<evidence type="ECO:0000259" key="1">
    <source>
        <dbReference type="PROSITE" id="PS51352"/>
    </source>
</evidence>
<proteinExistence type="predicted"/>
<dbReference type="NCBIfam" id="NF040769">
    <property type="entry name" value="SelL_rel_redox"/>
    <property type="match status" value="1"/>
</dbReference>
<reference evidence="2" key="2">
    <citation type="submission" date="2023-01" db="EMBL/GenBank/DDBJ databases">
        <title>Draft genome sequence of Portibacter lacus strain NBRC 108769.</title>
        <authorList>
            <person name="Sun Q."/>
            <person name="Mori K."/>
        </authorList>
    </citation>
    <scope>NUCLEOTIDE SEQUENCE</scope>
    <source>
        <strain evidence="2">NBRC 108769</strain>
    </source>
</reference>
<dbReference type="RefSeq" id="WP_235293173.1">
    <property type="nucleotide sequence ID" value="NZ_BSOH01000005.1"/>
</dbReference>
<dbReference type="CDD" id="cd02970">
    <property type="entry name" value="PRX_like2"/>
    <property type="match status" value="1"/>
</dbReference>
<keyword evidence="3" id="KW-1185">Reference proteome</keyword>
<dbReference type="AlphaFoldDB" id="A0AA37SLL2"/>
<dbReference type="Pfam" id="PF13911">
    <property type="entry name" value="AhpC-TSA_2"/>
    <property type="match status" value="1"/>
</dbReference>
<dbReference type="PANTHER" id="PTHR28630">
    <property type="match status" value="1"/>
</dbReference>
<dbReference type="Gene3D" id="3.40.30.10">
    <property type="entry name" value="Glutaredoxin"/>
    <property type="match status" value="1"/>
</dbReference>
<dbReference type="PROSITE" id="PS51352">
    <property type="entry name" value="THIOREDOXIN_2"/>
    <property type="match status" value="1"/>
</dbReference>
<dbReference type="InterPro" id="IPR032801">
    <property type="entry name" value="PXL2A/B/C"/>
</dbReference>
<dbReference type="PANTHER" id="PTHR28630:SF3">
    <property type="entry name" value="PEROXIREDOXIN-LIKE 2C"/>
    <property type="match status" value="1"/>
</dbReference>
<sequence length="176" mass="20191">MDNSVLEKMVTSDGESVMELSKKKPLLVVFLRHFGCIFCREALQDLSKLQDEIQEKGGDLVFIHMANKETAEQYFKKYKLVNPKWVQDSECKYYQEFGLVKGTFNQLFGFKNWVRGVDAAIIKGNGVSWKQLGDGFQMPGVFLIDNGDIKYSFVHNSAADRPNYLDILSKVEQFKN</sequence>
<name>A0AA37SLL2_9BACT</name>
<evidence type="ECO:0000313" key="2">
    <source>
        <dbReference type="EMBL" id="GLR16367.1"/>
    </source>
</evidence>
<comment type="caution">
    <text evidence="2">The sequence shown here is derived from an EMBL/GenBank/DDBJ whole genome shotgun (WGS) entry which is preliminary data.</text>
</comment>
<dbReference type="SUPFAM" id="SSF52833">
    <property type="entry name" value="Thioredoxin-like"/>
    <property type="match status" value="1"/>
</dbReference>
<dbReference type="InterPro" id="IPR036249">
    <property type="entry name" value="Thioredoxin-like_sf"/>
</dbReference>
<feature type="domain" description="Thioredoxin" evidence="1">
    <location>
        <begin position="1"/>
        <end position="176"/>
    </location>
</feature>
<dbReference type="InterPro" id="IPR013766">
    <property type="entry name" value="Thioredoxin_domain"/>
</dbReference>